<protein>
    <submittedName>
        <fullName evidence="1">Uncharacterized protein</fullName>
    </submittedName>
</protein>
<accession>A0AAE1CP22</accession>
<sequence length="127" mass="13796">MIVLYEIVTAVSLSCSDVCSAPAIRLHVNYLLLKSLVTKGNASSTIFIRTSETGNGWIGEVSGDLHPSDGLLHLWTLANHAWTLTVTYDKEVWYITQVIILGLCSTPLTIVCSDHTGTVLHSPNDSL</sequence>
<name>A0AAE1CP22_9GAST</name>
<organism evidence="1 2">
    <name type="scientific">Elysia crispata</name>
    <name type="common">lettuce slug</name>
    <dbReference type="NCBI Taxonomy" id="231223"/>
    <lineage>
        <taxon>Eukaryota</taxon>
        <taxon>Metazoa</taxon>
        <taxon>Spiralia</taxon>
        <taxon>Lophotrochozoa</taxon>
        <taxon>Mollusca</taxon>
        <taxon>Gastropoda</taxon>
        <taxon>Heterobranchia</taxon>
        <taxon>Euthyneura</taxon>
        <taxon>Panpulmonata</taxon>
        <taxon>Sacoglossa</taxon>
        <taxon>Placobranchoidea</taxon>
        <taxon>Plakobranchidae</taxon>
        <taxon>Elysia</taxon>
    </lineage>
</organism>
<proteinExistence type="predicted"/>
<dbReference type="AlphaFoldDB" id="A0AAE1CP22"/>
<dbReference type="Proteomes" id="UP001283361">
    <property type="component" value="Unassembled WGS sequence"/>
</dbReference>
<reference evidence="1" key="1">
    <citation type="journal article" date="2023" name="G3 (Bethesda)">
        <title>A reference genome for the long-term kleptoplast-retaining sea slug Elysia crispata morphotype clarki.</title>
        <authorList>
            <person name="Eastman K.E."/>
            <person name="Pendleton A.L."/>
            <person name="Shaikh M.A."/>
            <person name="Suttiyut T."/>
            <person name="Ogas R."/>
            <person name="Tomko P."/>
            <person name="Gavelis G."/>
            <person name="Widhalm J.R."/>
            <person name="Wisecaver J.H."/>
        </authorList>
    </citation>
    <scope>NUCLEOTIDE SEQUENCE</scope>
    <source>
        <strain evidence="1">ECLA1</strain>
    </source>
</reference>
<comment type="caution">
    <text evidence="1">The sequence shown here is derived from an EMBL/GenBank/DDBJ whole genome shotgun (WGS) entry which is preliminary data.</text>
</comment>
<keyword evidence="2" id="KW-1185">Reference proteome</keyword>
<gene>
    <name evidence="1" type="ORF">RRG08_041179</name>
</gene>
<dbReference type="EMBL" id="JAWDGP010007341">
    <property type="protein sequence ID" value="KAK3724699.1"/>
    <property type="molecule type" value="Genomic_DNA"/>
</dbReference>
<evidence type="ECO:0000313" key="2">
    <source>
        <dbReference type="Proteomes" id="UP001283361"/>
    </source>
</evidence>
<evidence type="ECO:0000313" key="1">
    <source>
        <dbReference type="EMBL" id="KAK3724699.1"/>
    </source>
</evidence>